<comment type="subcellular location">
    <subcellularLocation>
        <location evidence="1">Secreted</location>
    </subcellularLocation>
</comment>
<evidence type="ECO:0000256" key="3">
    <source>
        <dbReference type="ARBA" id="ARBA00022525"/>
    </source>
</evidence>
<protein>
    <submittedName>
        <fullName evidence="8">Protein LEG1 homolog</fullName>
    </submittedName>
</protein>
<evidence type="ECO:0000256" key="1">
    <source>
        <dbReference type="ARBA" id="ARBA00004613"/>
    </source>
</evidence>
<reference evidence="8" key="1">
    <citation type="submission" date="2025-08" db="UniProtKB">
        <authorList>
            <consortium name="RefSeq"/>
        </authorList>
    </citation>
    <scope>IDENTIFICATION</scope>
</reference>
<dbReference type="PANTHER" id="PTHR18820:SF1">
    <property type="entry name" value="PROTEIN LEG1 HOMOLOG"/>
    <property type="match status" value="1"/>
</dbReference>
<sequence length="337" mass="37875">MAVLASFVWVLVGCISAAVAEDSNISDLYPPFWEESPEELSDYRLEDGKHIINPWVFTDRMGLYRILLNRTAPYFASYGPENEQNLFWGLPLQFGWQHSSGRLADPTGKTDCGYGPVNPLCVSVDSWWADANYFLSVIPFLAAVDSGVLGITSDQFTILPPPQDQWKFCYSVSDCKELVGETMDSWNTFFEYMKLPSSDFDGLLKNLWAAHTSSLGYPLSVFEDRYAYYSDQESKFEKNWAIAVDYIAAAYYPTTLIRTHGFQKGLPPRILLDTDIAPFIADFTATQNTVLLSLTALGDTDRLTGSFSLTAWKILMSSKFAREQFLKALETLLGTST</sequence>
<feature type="chain" id="PRO_5047083657" evidence="6">
    <location>
        <begin position="21"/>
        <end position="337"/>
    </location>
</feature>
<keyword evidence="7" id="KW-1185">Reference proteome</keyword>
<accession>A0ABM0LD54</accession>
<evidence type="ECO:0000256" key="5">
    <source>
        <dbReference type="ARBA" id="ARBA00023180"/>
    </source>
</evidence>
<keyword evidence="3" id="KW-0964">Secreted</keyword>
<evidence type="ECO:0000256" key="2">
    <source>
        <dbReference type="ARBA" id="ARBA00009122"/>
    </source>
</evidence>
<name>A0ABM0LD54_MICOH</name>
<dbReference type="GeneID" id="101989026"/>
<dbReference type="PANTHER" id="PTHR18820">
    <property type="entry name" value="LEG1"/>
    <property type="match status" value="1"/>
</dbReference>
<dbReference type="Proteomes" id="UP000694915">
    <property type="component" value="Linkage group LG9"/>
</dbReference>
<evidence type="ECO:0000256" key="6">
    <source>
        <dbReference type="SAM" id="SignalP"/>
    </source>
</evidence>
<feature type="signal peptide" evidence="6">
    <location>
        <begin position="1"/>
        <end position="20"/>
    </location>
</feature>
<evidence type="ECO:0000313" key="7">
    <source>
        <dbReference type="Proteomes" id="UP000694915"/>
    </source>
</evidence>
<dbReference type="Pfam" id="PF05612">
    <property type="entry name" value="Leg1"/>
    <property type="match status" value="1"/>
</dbReference>
<dbReference type="RefSeq" id="XP_005363722.1">
    <property type="nucleotide sequence ID" value="XM_005363665.2"/>
</dbReference>
<gene>
    <name evidence="8" type="primary">LG9H6orf58</name>
</gene>
<keyword evidence="5" id="KW-0325">Glycoprotein</keyword>
<evidence type="ECO:0000256" key="4">
    <source>
        <dbReference type="ARBA" id="ARBA00022729"/>
    </source>
</evidence>
<dbReference type="InterPro" id="IPR008499">
    <property type="entry name" value="Leg1"/>
</dbReference>
<keyword evidence="4 6" id="KW-0732">Signal</keyword>
<comment type="similarity">
    <text evidence="2">Belongs to the LEG1 family.</text>
</comment>
<proteinExistence type="inferred from homology"/>
<evidence type="ECO:0000313" key="8">
    <source>
        <dbReference type="RefSeq" id="XP_005363722.1"/>
    </source>
</evidence>
<organism evidence="7 8">
    <name type="scientific">Microtus ochrogaster</name>
    <name type="common">Prairie vole</name>
    <dbReference type="NCBI Taxonomy" id="79684"/>
    <lineage>
        <taxon>Eukaryota</taxon>
        <taxon>Metazoa</taxon>
        <taxon>Chordata</taxon>
        <taxon>Craniata</taxon>
        <taxon>Vertebrata</taxon>
        <taxon>Euteleostomi</taxon>
        <taxon>Mammalia</taxon>
        <taxon>Eutheria</taxon>
        <taxon>Euarchontoglires</taxon>
        <taxon>Glires</taxon>
        <taxon>Rodentia</taxon>
        <taxon>Myomorpha</taxon>
        <taxon>Muroidea</taxon>
        <taxon>Cricetidae</taxon>
        <taxon>Arvicolinae</taxon>
        <taxon>Microtus</taxon>
    </lineage>
</organism>